<dbReference type="PANTHER" id="PTHR34108:SF1">
    <property type="entry name" value="SEPTUM SITE-DETERMINING PROTEIN MINC"/>
    <property type="match status" value="1"/>
</dbReference>
<evidence type="ECO:0000256" key="5">
    <source>
        <dbReference type="ARBA" id="ARBA00025606"/>
    </source>
</evidence>
<proteinExistence type="inferred from homology"/>
<protein>
    <recommendedName>
        <fullName evidence="6">Probable septum site-determining protein MinC</fullName>
    </recommendedName>
</protein>
<dbReference type="HAMAP" id="MF_00267">
    <property type="entry name" value="MinC"/>
    <property type="match status" value="1"/>
</dbReference>
<dbReference type="Pfam" id="PF05209">
    <property type="entry name" value="MinC_N"/>
    <property type="match status" value="1"/>
</dbReference>
<feature type="domain" description="Septum formation inhibitor MinC N-terminal" evidence="9">
    <location>
        <begin position="16"/>
        <end position="83"/>
    </location>
</feature>
<sequence length="262" mass="27429">MAAKSVTDSVCDLRFGQVGIANVRVTGNNPAALQAALAERVHKAPQLFARAAVVLDLGHLQEDIDRDACAALLDAVRAAGMLPVALAYGTRHIEALAQALDLPLIAKFRAAYEPALADTAAAPAPEPAPMPRRARAAEAEAAPAAVSPAAASAPTLHHAQAVRSGQQVYAEARDLVVTANVAAGAEVISDGSIHIYGSLRGRALAGAGGNEQARIYCQSFHADLVSIAGRYRNFEEIPDDLEGRAVQCWLEGEKLLIARLDH</sequence>
<comment type="similarity">
    <text evidence="1 6">Belongs to the MinC family.</text>
</comment>
<keyword evidence="4 6" id="KW-0131">Cell cycle</keyword>
<evidence type="ECO:0000256" key="4">
    <source>
        <dbReference type="ARBA" id="ARBA00023306"/>
    </source>
</evidence>
<reference evidence="10 11" key="1">
    <citation type="submission" date="2017-02" db="EMBL/GenBank/DDBJ databases">
        <title>Whole genome sequencing of Metallibacterium scheffleri DSM 24874 (T).</title>
        <authorList>
            <person name="Kumar S."/>
            <person name="Patil P."/>
            <person name="Patil P.B."/>
        </authorList>
    </citation>
    <scope>NUCLEOTIDE SEQUENCE [LARGE SCALE GENOMIC DNA]</scope>
    <source>
        <strain evidence="10 11">DSM 24874</strain>
    </source>
</reference>
<dbReference type="Gene3D" id="3.30.70.260">
    <property type="match status" value="1"/>
</dbReference>
<evidence type="ECO:0000256" key="2">
    <source>
        <dbReference type="ARBA" id="ARBA00022618"/>
    </source>
</evidence>
<feature type="region of interest" description="Disordered" evidence="7">
    <location>
        <begin position="120"/>
        <end position="141"/>
    </location>
</feature>
<dbReference type="PANTHER" id="PTHR34108">
    <property type="entry name" value="SEPTUM SITE-DETERMINING PROTEIN MINC"/>
    <property type="match status" value="1"/>
</dbReference>
<dbReference type="InterPro" id="IPR036145">
    <property type="entry name" value="MinC_C_sf"/>
</dbReference>
<dbReference type="RefSeq" id="WP_081127176.1">
    <property type="nucleotide sequence ID" value="NZ_DAHXOC010000005.1"/>
</dbReference>
<name>A0A4S3KN90_9GAMM</name>
<evidence type="ECO:0000313" key="11">
    <source>
        <dbReference type="Proteomes" id="UP000307749"/>
    </source>
</evidence>
<dbReference type="EMBL" id="MWQO01000028">
    <property type="protein sequence ID" value="THD10425.1"/>
    <property type="molecule type" value="Genomic_DNA"/>
</dbReference>
<evidence type="ECO:0000259" key="9">
    <source>
        <dbReference type="Pfam" id="PF05209"/>
    </source>
</evidence>
<comment type="caution">
    <text evidence="10">The sequence shown here is derived from an EMBL/GenBank/DDBJ whole genome shotgun (WGS) entry which is preliminary data.</text>
</comment>
<keyword evidence="3 6" id="KW-0717">Septation</keyword>
<dbReference type="InterPro" id="IPR005526">
    <property type="entry name" value="Septum_form_inhib_MinC_C"/>
</dbReference>
<evidence type="ECO:0000259" key="8">
    <source>
        <dbReference type="Pfam" id="PF03775"/>
    </source>
</evidence>
<dbReference type="InterPro" id="IPR013033">
    <property type="entry name" value="MinC"/>
</dbReference>
<comment type="function">
    <text evidence="5 6">Cell division inhibitor that blocks the formation of polar Z ring septums. Rapidly oscillates between the poles of the cell to destabilize FtsZ filaments that have formed before they mature into polar Z rings. Prevents FtsZ polymerization.</text>
</comment>
<evidence type="ECO:0000256" key="1">
    <source>
        <dbReference type="ARBA" id="ARBA00006291"/>
    </source>
</evidence>
<dbReference type="Proteomes" id="UP000307749">
    <property type="component" value="Unassembled WGS sequence"/>
</dbReference>
<gene>
    <name evidence="6" type="primary">minC</name>
    <name evidence="10" type="ORF">B1806_08665</name>
</gene>
<comment type="subunit">
    <text evidence="6">Interacts with MinD and FtsZ.</text>
</comment>
<dbReference type="InterPro" id="IPR016098">
    <property type="entry name" value="CAP/MinC_C"/>
</dbReference>
<dbReference type="GO" id="GO:0000917">
    <property type="term" value="P:division septum assembly"/>
    <property type="evidence" value="ECO:0007669"/>
    <property type="project" value="UniProtKB-KW"/>
</dbReference>
<dbReference type="NCBIfam" id="TIGR01222">
    <property type="entry name" value="minC"/>
    <property type="match status" value="1"/>
</dbReference>
<dbReference type="Pfam" id="PF03775">
    <property type="entry name" value="MinC_C"/>
    <property type="match status" value="1"/>
</dbReference>
<evidence type="ECO:0000256" key="3">
    <source>
        <dbReference type="ARBA" id="ARBA00023210"/>
    </source>
</evidence>
<feature type="domain" description="Septum formation inhibitor MinC C-terminal" evidence="8">
    <location>
        <begin position="159"/>
        <end position="257"/>
    </location>
</feature>
<evidence type="ECO:0000256" key="7">
    <source>
        <dbReference type="SAM" id="MobiDB-lite"/>
    </source>
</evidence>
<dbReference type="GO" id="GO:0000902">
    <property type="term" value="P:cell morphogenesis"/>
    <property type="evidence" value="ECO:0007669"/>
    <property type="project" value="InterPro"/>
</dbReference>
<evidence type="ECO:0000313" key="10">
    <source>
        <dbReference type="EMBL" id="THD10425.1"/>
    </source>
</evidence>
<dbReference type="InterPro" id="IPR007874">
    <property type="entry name" value="MinC_N"/>
</dbReference>
<accession>A0A4S3KN90</accession>
<keyword evidence="2 6" id="KW-0132">Cell division</keyword>
<dbReference type="SUPFAM" id="SSF63848">
    <property type="entry name" value="Cell-division inhibitor MinC, C-terminal domain"/>
    <property type="match status" value="1"/>
</dbReference>
<keyword evidence="11" id="KW-1185">Reference proteome</keyword>
<evidence type="ECO:0000256" key="6">
    <source>
        <dbReference type="HAMAP-Rule" id="MF_00267"/>
    </source>
</evidence>
<dbReference type="AlphaFoldDB" id="A0A4S3KN90"/>
<dbReference type="Gene3D" id="2.160.20.70">
    <property type="match status" value="1"/>
</dbReference>
<dbReference type="GO" id="GO:0051302">
    <property type="term" value="P:regulation of cell division"/>
    <property type="evidence" value="ECO:0007669"/>
    <property type="project" value="InterPro"/>
</dbReference>
<organism evidence="10 11">
    <name type="scientific">Metallibacterium scheffleri</name>
    <dbReference type="NCBI Taxonomy" id="993689"/>
    <lineage>
        <taxon>Bacteria</taxon>
        <taxon>Pseudomonadati</taxon>
        <taxon>Pseudomonadota</taxon>
        <taxon>Gammaproteobacteria</taxon>
        <taxon>Lysobacterales</taxon>
        <taxon>Rhodanobacteraceae</taxon>
        <taxon>Metallibacterium</taxon>
    </lineage>
</organism>
<dbReference type="STRING" id="993689.GCA_002077135_01868"/>
<dbReference type="OrthoDB" id="9794530at2"/>
<dbReference type="GO" id="GO:1901891">
    <property type="term" value="P:regulation of cell septum assembly"/>
    <property type="evidence" value="ECO:0007669"/>
    <property type="project" value="InterPro"/>
</dbReference>